<dbReference type="EMBL" id="BRPL01000004">
    <property type="protein sequence ID" value="GLB47605.1"/>
    <property type="molecule type" value="Genomic_DNA"/>
</dbReference>
<dbReference type="Pfam" id="PF17961">
    <property type="entry name" value="Big_8"/>
    <property type="match status" value="1"/>
</dbReference>
<dbReference type="Gene3D" id="2.60.40.740">
    <property type="match status" value="1"/>
</dbReference>
<protein>
    <recommendedName>
        <fullName evidence="7">SDR-like Ig domain-containing protein</fullName>
    </recommendedName>
</protein>
<accession>A0A9W6B2C3</accession>
<dbReference type="InterPro" id="IPR008966">
    <property type="entry name" value="Adhesion_dom_sf"/>
</dbReference>
<evidence type="ECO:0000259" key="3">
    <source>
        <dbReference type="Pfam" id="PF05737"/>
    </source>
</evidence>
<evidence type="ECO:0000256" key="1">
    <source>
        <dbReference type="SAM" id="MobiDB-lite"/>
    </source>
</evidence>
<gene>
    <name evidence="5" type="ORF">WR164_15840</name>
</gene>
<feature type="compositionally biased region" description="Low complexity" evidence="1">
    <location>
        <begin position="312"/>
        <end position="321"/>
    </location>
</feature>
<evidence type="ECO:0000256" key="2">
    <source>
        <dbReference type="SAM" id="SignalP"/>
    </source>
</evidence>
<feature type="domain" description="Collagen binding" evidence="3">
    <location>
        <begin position="169"/>
        <end position="291"/>
    </location>
</feature>
<dbReference type="SUPFAM" id="SSF49401">
    <property type="entry name" value="Bacterial adhesins"/>
    <property type="match status" value="2"/>
</dbReference>
<feature type="compositionally biased region" description="Polar residues" evidence="1">
    <location>
        <begin position="302"/>
        <end position="311"/>
    </location>
</feature>
<feature type="signal peptide" evidence="2">
    <location>
        <begin position="1"/>
        <end position="25"/>
    </location>
</feature>
<feature type="domain" description="SDR-like Ig" evidence="4">
    <location>
        <begin position="70"/>
        <end position="156"/>
    </location>
</feature>
<evidence type="ECO:0000259" key="4">
    <source>
        <dbReference type="Pfam" id="PF17961"/>
    </source>
</evidence>
<evidence type="ECO:0000313" key="5">
    <source>
        <dbReference type="EMBL" id="GLB47605.1"/>
    </source>
</evidence>
<keyword evidence="2" id="KW-0732">Signal</keyword>
<dbReference type="Proteomes" id="UP001144204">
    <property type="component" value="Unassembled WGS sequence"/>
</dbReference>
<dbReference type="AlphaFoldDB" id="A0A9W6B2C3"/>
<dbReference type="RefSeq" id="WP_286137138.1">
    <property type="nucleotide sequence ID" value="NZ_BRPL01000004.1"/>
</dbReference>
<reference evidence="5" key="2">
    <citation type="journal article" date="2023" name="PLoS ONE">
        <title>Philodulcilactobacillus myokoensis gen. nov., sp. nov., a fructophilic, acidophilic, and agar-phobic lactic acid bacterium isolated from fermented vegetable extracts.</title>
        <authorList>
            <person name="Kouya T."/>
            <person name="Ishiyama Y."/>
            <person name="Ohashi S."/>
            <person name="Kumakubo R."/>
            <person name="Yamazaki T."/>
            <person name="Otaki T."/>
        </authorList>
    </citation>
    <scope>NUCLEOTIDE SEQUENCE</scope>
    <source>
        <strain evidence="5">WR16-4</strain>
    </source>
</reference>
<dbReference type="Pfam" id="PF05737">
    <property type="entry name" value="Collagen_bind"/>
    <property type="match status" value="1"/>
</dbReference>
<dbReference type="InterPro" id="IPR008456">
    <property type="entry name" value="Collagen-bd_dom"/>
</dbReference>
<evidence type="ECO:0008006" key="7">
    <source>
        <dbReference type="Google" id="ProtNLM"/>
    </source>
</evidence>
<evidence type="ECO:0000313" key="6">
    <source>
        <dbReference type="Proteomes" id="UP001144204"/>
    </source>
</evidence>
<comment type="caution">
    <text evidence="5">The sequence shown here is derived from an EMBL/GenBank/DDBJ whole genome shotgun (WGS) entry which is preliminary data.</text>
</comment>
<keyword evidence="6" id="KW-1185">Reference proteome</keyword>
<dbReference type="InterPro" id="IPR041171">
    <property type="entry name" value="SDR_Ig"/>
</dbReference>
<dbReference type="GO" id="GO:0005518">
    <property type="term" value="F:collagen binding"/>
    <property type="evidence" value="ECO:0007669"/>
    <property type="project" value="InterPro"/>
</dbReference>
<sequence length="381" mass="42826">MKKIFLRLIGCLIVLTSFGLISNHAEVIASNTGTVQKTPEFSQNLNHNVKIGDEIKDASGNDVSNQSQLDRYQNYHLIWNWQLNDASDVKSGDTILFKLPNNVQALSRDQFDVYNNQHQTVGSFTINRGSDYGILKFNNQLLNRQVDRHGSINLNVNGKYINQTSKNWFINKIGWWPDNQHQRITWNVAFNPNLQHLNHIVLNDTIGPNQSYMSNSVTAQLGKWDAHNHFVANGQTTPVSVTNNGSHLLFHFSKPINDGVNLTYQTNANGNSNGGTYNNEVSIDGDGIHGEPNTSINATISFGGNGTVLSKPSSNSNPNPNQDHDGHPNQNCHSNSKHYFKIHYAYHIDDNGLIDAGNNQYQWHYDHSGYGQINWDTPFSW</sequence>
<feature type="chain" id="PRO_5040976579" description="SDR-like Ig domain-containing protein" evidence="2">
    <location>
        <begin position="26"/>
        <end position="381"/>
    </location>
</feature>
<reference evidence="5" key="1">
    <citation type="submission" date="2022-07" db="EMBL/GenBank/DDBJ databases">
        <authorList>
            <person name="Kouya T."/>
            <person name="Ishiyama Y."/>
        </authorList>
    </citation>
    <scope>NUCLEOTIDE SEQUENCE</scope>
    <source>
        <strain evidence="5">WR16-4</strain>
    </source>
</reference>
<organism evidence="5 6">
    <name type="scientific">Philodulcilactobacillus myokoensis</name>
    <dbReference type="NCBI Taxonomy" id="2929573"/>
    <lineage>
        <taxon>Bacteria</taxon>
        <taxon>Bacillati</taxon>
        <taxon>Bacillota</taxon>
        <taxon>Bacilli</taxon>
        <taxon>Lactobacillales</taxon>
        <taxon>Lactobacillaceae</taxon>
        <taxon>Philodulcilactobacillus</taxon>
    </lineage>
</organism>
<name>A0A9W6B2C3_9LACO</name>
<feature type="region of interest" description="Disordered" evidence="1">
    <location>
        <begin position="302"/>
        <end position="334"/>
    </location>
</feature>
<proteinExistence type="predicted"/>